<keyword evidence="4" id="KW-1185">Reference proteome</keyword>
<reference evidence="3 4" key="1">
    <citation type="submission" date="2016-11" db="EMBL/GenBank/DDBJ databases">
        <authorList>
            <person name="Jaros S."/>
            <person name="Januszkiewicz K."/>
            <person name="Wedrychowicz H."/>
        </authorList>
    </citation>
    <scope>NUCLEOTIDE SEQUENCE [LARGE SCALE GENOMIC DNA]</scope>
    <source>
        <strain evidence="3 4">CGMCC 1.6102</strain>
    </source>
</reference>
<feature type="binding site" evidence="2">
    <location>
        <position position="32"/>
    </location>
    <ligand>
        <name>substrate</name>
    </ligand>
</feature>
<feature type="active site" description="Proton acceptor" evidence="2">
    <location>
        <position position="67"/>
    </location>
</feature>
<sequence length="247" mass="28018">MKEAIDKGNIPKHIAVIMDGNGRWAQKKGAMRIFGHRNAIAAVRDAIEGSAELGVEYISLYAFSTENWSRPKEEVDALMEILVQAITDEVPTMMKNNIRLATIGDTDSLPEACREHLKRGKEETRNNTGMTVVLALSYSGRWEINQAVKKIVRKVVSGEITEEDINQELIASCLDTAGMPEPELLIRTSGEVRISNFMLWQLAYTELYFTEVLWPDFRKRHLHEAILAYQKRERRFGKTGAQIKPSI</sequence>
<dbReference type="RefSeq" id="WP_073095513.1">
    <property type="nucleotide sequence ID" value="NZ_FRCY01000010.1"/>
</dbReference>
<dbReference type="Proteomes" id="UP000184513">
    <property type="component" value="Unassembled WGS sequence"/>
</dbReference>
<dbReference type="STRING" id="388280.SAMN04488057_11011"/>
<dbReference type="PANTHER" id="PTHR10291">
    <property type="entry name" value="DEHYDRODOLICHYL DIPHOSPHATE SYNTHASE FAMILY MEMBER"/>
    <property type="match status" value="1"/>
</dbReference>
<evidence type="ECO:0000256" key="2">
    <source>
        <dbReference type="HAMAP-Rule" id="MF_01139"/>
    </source>
</evidence>
<name>A0A1M7PQ90_9BACT</name>
<dbReference type="InterPro" id="IPR036424">
    <property type="entry name" value="UPP_synth-like_sf"/>
</dbReference>
<dbReference type="PANTHER" id="PTHR10291:SF0">
    <property type="entry name" value="DEHYDRODOLICHYL DIPHOSPHATE SYNTHASE 2"/>
    <property type="match status" value="1"/>
</dbReference>
<evidence type="ECO:0000313" key="3">
    <source>
        <dbReference type="EMBL" id="SHN19464.1"/>
    </source>
</evidence>
<comment type="subunit">
    <text evidence="2">Homodimer.</text>
</comment>
<feature type="binding site" evidence="2">
    <location>
        <position position="36"/>
    </location>
    <ligand>
        <name>substrate</name>
    </ligand>
</feature>
<keyword evidence="1 2" id="KW-0808">Transferase</keyword>
<comment type="cofactor">
    <cofactor evidence="2">
        <name>Mg(2+)</name>
        <dbReference type="ChEBI" id="CHEBI:18420"/>
    </cofactor>
    <text evidence="2">Binds 2 magnesium ions per subunit.</text>
</comment>
<dbReference type="NCBIfam" id="NF011405">
    <property type="entry name" value="PRK14830.1"/>
    <property type="match status" value="1"/>
</dbReference>
<dbReference type="GO" id="GO:0016094">
    <property type="term" value="P:polyprenol biosynthetic process"/>
    <property type="evidence" value="ECO:0007669"/>
    <property type="project" value="TreeGrafter"/>
</dbReference>
<feature type="binding site" evidence="2">
    <location>
        <position position="68"/>
    </location>
    <ligand>
        <name>substrate</name>
    </ligand>
</feature>
<keyword evidence="2" id="KW-0460">Magnesium</keyword>
<dbReference type="EMBL" id="FRCY01000010">
    <property type="protein sequence ID" value="SHN19464.1"/>
    <property type="molecule type" value="Genomic_DNA"/>
</dbReference>
<protein>
    <recommendedName>
        <fullName evidence="2">Isoprenyl transferase</fullName>
        <ecNumber evidence="2">2.5.1.-</ecNumber>
    </recommendedName>
</protein>
<feature type="binding site" evidence="2">
    <location>
        <position position="206"/>
    </location>
    <ligand>
        <name>Mg(2+)</name>
        <dbReference type="ChEBI" id="CHEBI:18420"/>
    </ligand>
</feature>
<dbReference type="Pfam" id="PF01255">
    <property type="entry name" value="Prenyltransf"/>
    <property type="match status" value="1"/>
</dbReference>
<dbReference type="EC" id="2.5.1.-" evidence="2"/>
<evidence type="ECO:0000256" key="1">
    <source>
        <dbReference type="ARBA" id="ARBA00022679"/>
    </source>
</evidence>
<keyword evidence="2" id="KW-0479">Metal-binding</keyword>
<feature type="binding site" evidence="2">
    <location>
        <begin position="64"/>
        <end position="66"/>
    </location>
    <ligand>
        <name>substrate</name>
    </ligand>
</feature>
<feature type="binding site" evidence="2">
    <location>
        <begin position="20"/>
        <end position="23"/>
    </location>
    <ligand>
        <name>substrate</name>
    </ligand>
</feature>
<feature type="binding site" evidence="2">
    <location>
        <position position="19"/>
    </location>
    <ligand>
        <name>Mg(2+)</name>
        <dbReference type="ChEBI" id="CHEBI:18420"/>
    </ligand>
</feature>
<feature type="binding site" evidence="2">
    <location>
        <position position="70"/>
    </location>
    <ligand>
        <name>substrate</name>
    </ligand>
</feature>
<dbReference type="OrthoDB" id="4191603at2"/>
<dbReference type="GO" id="GO:0000287">
    <property type="term" value="F:magnesium ion binding"/>
    <property type="evidence" value="ECO:0007669"/>
    <property type="project" value="UniProtKB-UniRule"/>
</dbReference>
<dbReference type="AlphaFoldDB" id="A0A1M7PQ90"/>
<comment type="similarity">
    <text evidence="2">Belongs to the UPP synthase family.</text>
</comment>
<dbReference type="SUPFAM" id="SSF64005">
    <property type="entry name" value="Undecaprenyl diphosphate synthase"/>
    <property type="match status" value="1"/>
</dbReference>
<proteinExistence type="inferred from homology"/>
<dbReference type="GO" id="GO:0045547">
    <property type="term" value="F:ditrans,polycis-polyprenyl diphosphate synthase [(2E,6E)-farnesyl diphosphate specific] activity"/>
    <property type="evidence" value="ECO:0007669"/>
    <property type="project" value="TreeGrafter"/>
</dbReference>
<dbReference type="Gene3D" id="3.40.1180.10">
    <property type="entry name" value="Decaprenyl diphosphate synthase-like"/>
    <property type="match status" value="1"/>
</dbReference>
<dbReference type="InterPro" id="IPR018520">
    <property type="entry name" value="UPP_synth-like_CS"/>
</dbReference>
<feature type="binding site" evidence="2">
    <location>
        <begin position="193"/>
        <end position="195"/>
    </location>
    <ligand>
        <name>substrate</name>
    </ligand>
</feature>
<dbReference type="CDD" id="cd00475">
    <property type="entry name" value="Cis_IPPS"/>
    <property type="match status" value="1"/>
</dbReference>
<gene>
    <name evidence="3" type="ORF">SAMN04488057_11011</name>
</gene>
<dbReference type="PROSITE" id="PS01066">
    <property type="entry name" value="UPP_SYNTHASE"/>
    <property type="match status" value="1"/>
</dbReference>
<dbReference type="NCBIfam" id="TIGR00055">
    <property type="entry name" value="uppS"/>
    <property type="match status" value="1"/>
</dbReference>
<organism evidence="3 4">
    <name type="scientific">Cyclobacterium lianum</name>
    <dbReference type="NCBI Taxonomy" id="388280"/>
    <lineage>
        <taxon>Bacteria</taxon>
        <taxon>Pseudomonadati</taxon>
        <taxon>Bacteroidota</taxon>
        <taxon>Cytophagia</taxon>
        <taxon>Cytophagales</taxon>
        <taxon>Cyclobacteriaceae</taxon>
        <taxon>Cyclobacterium</taxon>
    </lineage>
</organism>
<comment type="function">
    <text evidence="2">Catalyzes the condensation of isopentenyl diphosphate (IPP) with allylic pyrophosphates generating different type of terpenoids.</text>
</comment>
<feature type="active site" evidence="2">
    <location>
        <position position="19"/>
    </location>
</feature>
<dbReference type="InterPro" id="IPR001441">
    <property type="entry name" value="UPP_synth-like"/>
</dbReference>
<accession>A0A1M7PQ90</accession>
<feature type="binding site" evidence="2">
    <location>
        <position position="24"/>
    </location>
    <ligand>
        <name>substrate</name>
    </ligand>
</feature>
<feature type="binding site" evidence="2">
    <location>
        <position position="187"/>
    </location>
    <ligand>
        <name>substrate</name>
    </ligand>
</feature>
<dbReference type="HAMAP" id="MF_01139">
    <property type="entry name" value="ISPT"/>
    <property type="match status" value="1"/>
</dbReference>
<dbReference type="FunFam" id="3.40.1180.10:FF:000001">
    <property type="entry name" value="(2E,6E)-farnesyl-diphosphate-specific ditrans,polycis-undecaprenyl-diphosphate synthase"/>
    <property type="match status" value="1"/>
</dbReference>
<evidence type="ECO:0000313" key="4">
    <source>
        <dbReference type="Proteomes" id="UP000184513"/>
    </source>
</evidence>